<protein>
    <submittedName>
        <fullName evidence="1">Uncharacterized protein</fullName>
    </submittedName>
</protein>
<reference evidence="1" key="1">
    <citation type="submission" date="2018-11" db="EMBL/GenBank/DDBJ databases">
        <authorList>
            <consortium name="Genoscope - CEA"/>
            <person name="William W."/>
        </authorList>
    </citation>
    <scope>NUCLEOTIDE SEQUENCE [LARGE SCALE GENOMIC DNA]</scope>
    <source>
        <strain evidence="1">T9AD</strain>
    </source>
</reference>
<dbReference type="AlphaFoldDB" id="A0A653B6Z7"/>
<dbReference type="EMBL" id="LR130779">
    <property type="protein sequence ID" value="VDN64416.1"/>
    <property type="molecule type" value="Genomic_DNA"/>
</dbReference>
<name>A0A653B6Z7_ECTOL</name>
<organism evidence="1">
    <name type="scientific">Ectopseudomonas oleovorans</name>
    <name type="common">Pseudomonas oleovorans</name>
    <dbReference type="NCBI Taxonomy" id="301"/>
    <lineage>
        <taxon>Bacteria</taxon>
        <taxon>Pseudomonadati</taxon>
        <taxon>Pseudomonadota</taxon>
        <taxon>Gammaproteobacteria</taxon>
        <taxon>Pseudomonadales</taxon>
        <taxon>Pseudomonadaceae</taxon>
        <taxon>Ectopseudomonas</taxon>
    </lineage>
</organism>
<proteinExistence type="predicted"/>
<accession>A0A653B6Z7</accession>
<sequence>MRTLSRNNSWSELNIVLGIMALPVSGSGKNLASTLAKQTLGYTGHKRQKIRRSSRCLTT</sequence>
<evidence type="ECO:0000313" key="1">
    <source>
        <dbReference type="EMBL" id="VDN64416.1"/>
    </source>
</evidence>
<gene>
    <name evidence="1" type="ORF">POT9AD_3441</name>
</gene>